<dbReference type="EMBL" id="JAVRJZ010000413">
    <property type="protein sequence ID" value="KAK2702378.1"/>
    <property type="molecule type" value="Genomic_DNA"/>
</dbReference>
<gene>
    <name evidence="2" type="ORF">QYM36_019009</name>
</gene>
<proteinExistence type="predicted"/>
<feature type="compositionally biased region" description="Polar residues" evidence="1">
    <location>
        <begin position="25"/>
        <end position="44"/>
    </location>
</feature>
<reference evidence="2" key="1">
    <citation type="submission" date="2023-07" db="EMBL/GenBank/DDBJ databases">
        <title>Chromosome-level genome assembly of Artemia franciscana.</title>
        <authorList>
            <person name="Jo E."/>
        </authorList>
    </citation>
    <scope>NUCLEOTIDE SEQUENCE</scope>
    <source>
        <tissue evidence="2">Whole body</tissue>
    </source>
</reference>
<comment type="caution">
    <text evidence="2">The sequence shown here is derived from an EMBL/GenBank/DDBJ whole genome shotgun (WGS) entry which is preliminary data.</text>
</comment>
<sequence>MGIRAKKCLTEEDIIQIPEEDGDLSSGSNTQNENGYRPSNNDQENLVPDGISSSEESTEESSDATPPSSQFGECPLPPPGQTDLDDVPLSQRTKRWNCKDVL</sequence>
<dbReference type="AlphaFoldDB" id="A0AA88H5U7"/>
<organism evidence="2 3">
    <name type="scientific">Artemia franciscana</name>
    <name type="common">Brine shrimp</name>
    <name type="synonym">Artemia sanfranciscana</name>
    <dbReference type="NCBI Taxonomy" id="6661"/>
    <lineage>
        <taxon>Eukaryota</taxon>
        <taxon>Metazoa</taxon>
        <taxon>Ecdysozoa</taxon>
        <taxon>Arthropoda</taxon>
        <taxon>Crustacea</taxon>
        <taxon>Branchiopoda</taxon>
        <taxon>Anostraca</taxon>
        <taxon>Artemiidae</taxon>
        <taxon>Artemia</taxon>
    </lineage>
</organism>
<feature type="region of interest" description="Disordered" evidence="1">
    <location>
        <begin position="1"/>
        <end position="102"/>
    </location>
</feature>
<feature type="compositionally biased region" description="Acidic residues" evidence="1">
    <location>
        <begin position="11"/>
        <end position="23"/>
    </location>
</feature>
<keyword evidence="3" id="KW-1185">Reference proteome</keyword>
<name>A0AA88H5U7_ARTSF</name>
<evidence type="ECO:0000256" key="1">
    <source>
        <dbReference type="SAM" id="MobiDB-lite"/>
    </source>
</evidence>
<protein>
    <submittedName>
        <fullName evidence="2">Uncharacterized protein</fullName>
    </submittedName>
</protein>
<dbReference type="Proteomes" id="UP001187531">
    <property type="component" value="Unassembled WGS sequence"/>
</dbReference>
<evidence type="ECO:0000313" key="3">
    <source>
        <dbReference type="Proteomes" id="UP001187531"/>
    </source>
</evidence>
<accession>A0AA88H5U7</accession>
<evidence type="ECO:0000313" key="2">
    <source>
        <dbReference type="EMBL" id="KAK2702378.1"/>
    </source>
</evidence>